<gene>
    <name evidence="2" type="ORF">GCM10011349_44330</name>
</gene>
<dbReference type="RefSeq" id="WP_188823434.1">
    <property type="nucleotide sequence ID" value="NZ_BMLK01000038.1"/>
</dbReference>
<name>A0ABQ2K1F7_9SPHN</name>
<feature type="signal peptide" evidence="1">
    <location>
        <begin position="1"/>
        <end position="25"/>
    </location>
</feature>
<keyword evidence="3" id="KW-1185">Reference proteome</keyword>
<protein>
    <submittedName>
        <fullName evidence="2">Uncharacterized protein</fullName>
    </submittedName>
</protein>
<feature type="chain" id="PRO_5045747354" evidence="1">
    <location>
        <begin position="26"/>
        <end position="183"/>
    </location>
</feature>
<dbReference type="Proteomes" id="UP000605099">
    <property type="component" value="Unassembled WGS sequence"/>
</dbReference>
<evidence type="ECO:0000313" key="2">
    <source>
        <dbReference type="EMBL" id="GGN61562.1"/>
    </source>
</evidence>
<proteinExistence type="predicted"/>
<sequence>MKPKPSILTLGTLAVALCGSAPALAKADFQQAPASAAPDDFARTGNGIAFYNVPNRRHTTLAPEGNTTVSTVSLTFEKPTDVLVQFSSELAVEAEPGCPCSVRAMLQMDDEEPVVVKRINLGTLGTQDLLKLGADRQSVDGSYVYSVPPGKHSFSLIYLPVTGRSEKLNAFYSNLQALPYPAK</sequence>
<evidence type="ECO:0000256" key="1">
    <source>
        <dbReference type="SAM" id="SignalP"/>
    </source>
</evidence>
<comment type="caution">
    <text evidence="2">The sequence shown here is derived from an EMBL/GenBank/DDBJ whole genome shotgun (WGS) entry which is preliminary data.</text>
</comment>
<keyword evidence="1" id="KW-0732">Signal</keyword>
<organism evidence="2 3">
    <name type="scientific">Novosphingobium indicum</name>
    <dbReference type="NCBI Taxonomy" id="462949"/>
    <lineage>
        <taxon>Bacteria</taxon>
        <taxon>Pseudomonadati</taxon>
        <taxon>Pseudomonadota</taxon>
        <taxon>Alphaproteobacteria</taxon>
        <taxon>Sphingomonadales</taxon>
        <taxon>Sphingomonadaceae</taxon>
        <taxon>Novosphingobium</taxon>
    </lineage>
</organism>
<evidence type="ECO:0000313" key="3">
    <source>
        <dbReference type="Proteomes" id="UP000605099"/>
    </source>
</evidence>
<reference evidence="3" key="1">
    <citation type="journal article" date="2019" name="Int. J. Syst. Evol. Microbiol.">
        <title>The Global Catalogue of Microorganisms (GCM) 10K type strain sequencing project: providing services to taxonomists for standard genome sequencing and annotation.</title>
        <authorList>
            <consortium name="The Broad Institute Genomics Platform"/>
            <consortium name="The Broad Institute Genome Sequencing Center for Infectious Disease"/>
            <person name="Wu L."/>
            <person name="Ma J."/>
        </authorList>
    </citation>
    <scope>NUCLEOTIDE SEQUENCE [LARGE SCALE GENOMIC DNA]</scope>
    <source>
        <strain evidence="3">CGMCC 1.6784</strain>
    </source>
</reference>
<accession>A0ABQ2K1F7</accession>
<dbReference type="EMBL" id="BMLK01000038">
    <property type="protein sequence ID" value="GGN61562.1"/>
    <property type="molecule type" value="Genomic_DNA"/>
</dbReference>